<gene>
    <name evidence="2" type="ORF">Scaly_0990200</name>
</gene>
<protein>
    <submittedName>
        <fullName evidence="2">Methylsterol monooxygenase 1-1</fullName>
    </submittedName>
</protein>
<name>A0AAW2QZ48_9LAMI</name>
<dbReference type="AlphaFoldDB" id="A0AAW2QZ48"/>
<feature type="transmembrane region" description="Helical" evidence="1">
    <location>
        <begin position="93"/>
        <end position="115"/>
    </location>
</feature>
<organism evidence="2">
    <name type="scientific">Sesamum calycinum</name>
    <dbReference type="NCBI Taxonomy" id="2727403"/>
    <lineage>
        <taxon>Eukaryota</taxon>
        <taxon>Viridiplantae</taxon>
        <taxon>Streptophyta</taxon>
        <taxon>Embryophyta</taxon>
        <taxon>Tracheophyta</taxon>
        <taxon>Spermatophyta</taxon>
        <taxon>Magnoliopsida</taxon>
        <taxon>eudicotyledons</taxon>
        <taxon>Gunneridae</taxon>
        <taxon>Pentapetalae</taxon>
        <taxon>asterids</taxon>
        <taxon>lamiids</taxon>
        <taxon>Lamiales</taxon>
        <taxon>Pedaliaceae</taxon>
        <taxon>Sesamum</taxon>
    </lineage>
</organism>
<dbReference type="GO" id="GO:0004497">
    <property type="term" value="F:monooxygenase activity"/>
    <property type="evidence" value="ECO:0007669"/>
    <property type="project" value="UniProtKB-KW"/>
</dbReference>
<sequence length="147" mass="17168">MLPYTTVEAAEAALGRSLSAAETLWLNYSANKSDYFLYCHNILFLFLIFSLFPFYYLFLEYFFQKSVGPYKIQPKVKLSFSDTLRCYKSVMRMFFLVVGPLQLVSFPSIKVSVFWSFNGSAPFFECFVKLGYWVLDFRINAVSFVME</sequence>
<keyword evidence="1" id="KW-1133">Transmembrane helix</keyword>
<accession>A0AAW2QZ48</accession>
<evidence type="ECO:0000256" key="1">
    <source>
        <dbReference type="SAM" id="Phobius"/>
    </source>
</evidence>
<keyword evidence="2" id="KW-0560">Oxidoreductase</keyword>
<keyword evidence="1" id="KW-0472">Membrane</keyword>
<proteinExistence type="predicted"/>
<feature type="transmembrane region" description="Helical" evidence="1">
    <location>
        <begin position="35"/>
        <end position="58"/>
    </location>
</feature>
<keyword evidence="2" id="KW-0503">Monooxygenase</keyword>
<comment type="caution">
    <text evidence="2">The sequence shown here is derived from an EMBL/GenBank/DDBJ whole genome shotgun (WGS) entry which is preliminary data.</text>
</comment>
<reference evidence="2" key="2">
    <citation type="journal article" date="2024" name="Plant">
        <title>Genomic evolution and insights into agronomic trait innovations of Sesamum species.</title>
        <authorList>
            <person name="Miao H."/>
            <person name="Wang L."/>
            <person name="Qu L."/>
            <person name="Liu H."/>
            <person name="Sun Y."/>
            <person name="Le M."/>
            <person name="Wang Q."/>
            <person name="Wei S."/>
            <person name="Zheng Y."/>
            <person name="Lin W."/>
            <person name="Duan Y."/>
            <person name="Cao H."/>
            <person name="Xiong S."/>
            <person name="Wang X."/>
            <person name="Wei L."/>
            <person name="Li C."/>
            <person name="Ma Q."/>
            <person name="Ju M."/>
            <person name="Zhao R."/>
            <person name="Li G."/>
            <person name="Mu C."/>
            <person name="Tian Q."/>
            <person name="Mei H."/>
            <person name="Zhang T."/>
            <person name="Gao T."/>
            <person name="Zhang H."/>
        </authorList>
    </citation>
    <scope>NUCLEOTIDE SEQUENCE</scope>
    <source>
        <strain evidence="2">KEN8</strain>
    </source>
</reference>
<dbReference type="EMBL" id="JACGWM010000005">
    <property type="protein sequence ID" value="KAL0373086.1"/>
    <property type="molecule type" value="Genomic_DNA"/>
</dbReference>
<keyword evidence="1" id="KW-0812">Transmembrane</keyword>
<reference evidence="2" key="1">
    <citation type="submission" date="2020-06" db="EMBL/GenBank/DDBJ databases">
        <authorList>
            <person name="Li T."/>
            <person name="Hu X."/>
            <person name="Zhang T."/>
            <person name="Song X."/>
            <person name="Zhang H."/>
            <person name="Dai N."/>
            <person name="Sheng W."/>
            <person name="Hou X."/>
            <person name="Wei L."/>
        </authorList>
    </citation>
    <scope>NUCLEOTIDE SEQUENCE</scope>
    <source>
        <strain evidence="2">KEN8</strain>
        <tissue evidence="2">Leaf</tissue>
    </source>
</reference>
<evidence type="ECO:0000313" key="2">
    <source>
        <dbReference type="EMBL" id="KAL0373086.1"/>
    </source>
</evidence>